<sequence length="407" mass="45045">MYTGARNLVLRAKPIIACMQMVLQWYCNFPGFSKLREETGAVPEWVEVVEFEGMELSSRSSHGSNPVEGEVSYHNPDLSVNEASAKVICWNVFRLHFSARAISKPLNHLQCDEKSTWLEADRPIITCREVGILLLSFRVLHACIVIIVLVVVLILVVVTLVLLVVLVPVLVVVLFLVLVVQVLVVVVLVLVVVVALMLVLVLVAVIVVVILVLVLLAVVVLVVVVLWVVVVHLVVVLVLVVVVVLMLVLALVAVIVVVILVLVLLAVVVLVVVVLWVVVLLLVVALVVVGILMEVVMVLVVVVVVVFKKDECGAILKCSTVINYSFCFPFLSGFLELAFVVTKKTKKGKKKTNYECGVTLKYSPRQYCCFLSCSCLSVFSYCCFSCTCCYCYKKRRKKKEKKPKQKL</sequence>
<feature type="transmembrane region" description="Helical" evidence="1">
    <location>
        <begin position="225"/>
        <end position="248"/>
    </location>
</feature>
<organism evidence="2 3">
    <name type="scientific">Holothuria leucospilota</name>
    <name type="common">Black long sea cucumber</name>
    <name type="synonym">Mertensiothuria leucospilota</name>
    <dbReference type="NCBI Taxonomy" id="206669"/>
    <lineage>
        <taxon>Eukaryota</taxon>
        <taxon>Metazoa</taxon>
        <taxon>Echinodermata</taxon>
        <taxon>Eleutherozoa</taxon>
        <taxon>Echinozoa</taxon>
        <taxon>Holothuroidea</taxon>
        <taxon>Aspidochirotacea</taxon>
        <taxon>Aspidochirotida</taxon>
        <taxon>Holothuriidae</taxon>
        <taxon>Holothuria</taxon>
    </lineage>
</organism>
<protein>
    <submittedName>
        <fullName evidence="2">Uncharacterized protein</fullName>
    </submittedName>
</protein>
<feature type="transmembrane region" description="Helical" evidence="1">
    <location>
        <begin position="319"/>
        <end position="341"/>
    </location>
</feature>
<keyword evidence="3" id="KW-1185">Reference proteome</keyword>
<keyword evidence="1" id="KW-1133">Transmembrane helix</keyword>
<name>A0A9Q1BAG6_HOLLE</name>
<feature type="transmembrane region" description="Helical" evidence="1">
    <location>
        <begin position="284"/>
        <end position="307"/>
    </location>
</feature>
<feature type="transmembrane region" description="Helical" evidence="1">
    <location>
        <begin position="169"/>
        <end position="191"/>
    </location>
</feature>
<evidence type="ECO:0000256" key="1">
    <source>
        <dbReference type="SAM" id="Phobius"/>
    </source>
</evidence>
<feature type="transmembrane region" description="Helical" evidence="1">
    <location>
        <begin position="255"/>
        <end position="278"/>
    </location>
</feature>
<feature type="transmembrane region" description="Helical" evidence="1">
    <location>
        <begin position="369"/>
        <end position="392"/>
    </location>
</feature>
<feature type="transmembrane region" description="Helical" evidence="1">
    <location>
        <begin position="198"/>
        <end position="219"/>
    </location>
</feature>
<keyword evidence="1" id="KW-0812">Transmembrane</keyword>
<keyword evidence="1" id="KW-0472">Membrane</keyword>
<proteinExistence type="predicted"/>
<accession>A0A9Q1BAG6</accession>
<dbReference type="Proteomes" id="UP001152320">
    <property type="component" value="Unassembled WGS sequence"/>
</dbReference>
<gene>
    <name evidence="2" type="ORF">HOLleu_44445</name>
</gene>
<evidence type="ECO:0000313" key="3">
    <source>
        <dbReference type="Proteomes" id="UP001152320"/>
    </source>
</evidence>
<reference evidence="2" key="1">
    <citation type="submission" date="2021-10" db="EMBL/GenBank/DDBJ databases">
        <title>Tropical sea cucumber genome reveals ecological adaptation and Cuvierian tubules defense mechanism.</title>
        <authorList>
            <person name="Chen T."/>
        </authorList>
    </citation>
    <scope>NUCLEOTIDE SEQUENCE</scope>
    <source>
        <strain evidence="2">Nanhai2018</strain>
        <tissue evidence="2">Muscle</tissue>
    </source>
</reference>
<dbReference type="EMBL" id="JAIZAY010000889">
    <property type="protein sequence ID" value="KAJ8017884.1"/>
    <property type="molecule type" value="Genomic_DNA"/>
</dbReference>
<dbReference type="AlphaFoldDB" id="A0A9Q1BAG6"/>
<feature type="transmembrane region" description="Helical" evidence="1">
    <location>
        <begin position="139"/>
        <end position="163"/>
    </location>
</feature>
<comment type="caution">
    <text evidence="2">The sequence shown here is derived from an EMBL/GenBank/DDBJ whole genome shotgun (WGS) entry which is preliminary data.</text>
</comment>
<evidence type="ECO:0000313" key="2">
    <source>
        <dbReference type="EMBL" id="KAJ8017884.1"/>
    </source>
</evidence>